<evidence type="ECO:0000256" key="2">
    <source>
        <dbReference type="SAM" id="MobiDB-lite"/>
    </source>
</evidence>
<feature type="compositionally biased region" description="Basic and acidic residues" evidence="2">
    <location>
        <begin position="219"/>
        <end position="238"/>
    </location>
</feature>
<dbReference type="EMBL" id="CALNXJ010000021">
    <property type="protein sequence ID" value="CAH3125283.1"/>
    <property type="molecule type" value="Genomic_DNA"/>
</dbReference>
<keyword evidence="5" id="KW-1185">Reference proteome</keyword>
<dbReference type="InterPro" id="IPR032743">
    <property type="entry name" value="FAM47"/>
</dbReference>
<dbReference type="PROSITE" id="PS50132">
    <property type="entry name" value="RGS"/>
    <property type="match status" value="1"/>
</dbReference>
<dbReference type="GO" id="GO:0000785">
    <property type="term" value="C:chromatin"/>
    <property type="evidence" value="ECO:0007669"/>
    <property type="project" value="TreeGrafter"/>
</dbReference>
<sequence>MAHKYDLLLVETKTDGKKRLKPWYKERLETKYIKSRKLRGNSETLIGTSWTFLEKGSDDFRDGLPPEANYNYVKKTNTGLGPNITGSDETINEYMKDRVRFTKNEACFSRSLPLQQQRRGRVEDIEFNLTQHPLALFPHLEESLPPDVFEDVVEILDPEMNIDSETGDEEMQESDEDSEEAKGAGDQDELQSVKSGGSGKLSNSESEKDQSKLTYKWLPKQEDVQKEESKRASRRKAESPTSDARIQEVTKEFCEWVAGLGGQSNNIEESTVMSLFASGYETKPALSVPIHVVELTNVPPELRMNTGSPLPKPSETRQVPETEKEKAKTKYTPSWVKVKYGAWYLSPSTWKARASGEPLQDPKAQQDKTLSESKKKSQKLDNVLSTMHGAKAFKDFIDKKNTRVPEFLEVVAEHQEPNKTDSEETTQDVRKKSRAVSVAKSQFGSNEYVY</sequence>
<comment type="similarity">
    <text evidence="1">Belongs to the FAM47 family.</text>
</comment>
<dbReference type="Proteomes" id="UP001159428">
    <property type="component" value="Unassembled WGS sequence"/>
</dbReference>
<evidence type="ECO:0000313" key="4">
    <source>
        <dbReference type="EMBL" id="CAH3125283.1"/>
    </source>
</evidence>
<feature type="compositionally biased region" description="Acidic residues" evidence="2">
    <location>
        <begin position="163"/>
        <end position="179"/>
    </location>
</feature>
<feature type="compositionally biased region" description="Basic and acidic residues" evidence="2">
    <location>
        <begin position="314"/>
        <end position="327"/>
    </location>
</feature>
<comment type="caution">
    <text evidence="4">The sequence shown here is derived from an EMBL/GenBank/DDBJ whole genome shotgun (WGS) entry which is preliminary data.</text>
</comment>
<feature type="region of interest" description="Disordered" evidence="2">
    <location>
        <begin position="163"/>
        <end position="246"/>
    </location>
</feature>
<feature type="region of interest" description="Disordered" evidence="2">
    <location>
        <begin position="301"/>
        <end position="327"/>
    </location>
</feature>
<protein>
    <recommendedName>
        <fullName evidence="3">RGS domain-containing protein</fullName>
    </recommendedName>
</protein>
<feature type="domain" description="RGS" evidence="3">
    <location>
        <begin position="379"/>
        <end position="450"/>
    </location>
</feature>
<evidence type="ECO:0000259" key="3">
    <source>
        <dbReference type="PROSITE" id="PS50132"/>
    </source>
</evidence>
<name>A0AAU9WT83_9CNID</name>
<dbReference type="PANTHER" id="PTHR46449">
    <property type="entry name" value="ZGC:158260"/>
    <property type="match status" value="1"/>
</dbReference>
<organism evidence="4 5">
    <name type="scientific">Pocillopora meandrina</name>
    <dbReference type="NCBI Taxonomy" id="46732"/>
    <lineage>
        <taxon>Eukaryota</taxon>
        <taxon>Metazoa</taxon>
        <taxon>Cnidaria</taxon>
        <taxon>Anthozoa</taxon>
        <taxon>Hexacorallia</taxon>
        <taxon>Scleractinia</taxon>
        <taxon>Astrocoeniina</taxon>
        <taxon>Pocilloporidae</taxon>
        <taxon>Pocillopora</taxon>
    </lineage>
</organism>
<reference evidence="4 5" key="1">
    <citation type="submission" date="2022-05" db="EMBL/GenBank/DDBJ databases">
        <authorList>
            <consortium name="Genoscope - CEA"/>
            <person name="William W."/>
        </authorList>
    </citation>
    <scope>NUCLEOTIDE SEQUENCE [LARGE SCALE GENOMIC DNA]</scope>
</reference>
<feature type="compositionally biased region" description="Basic and acidic residues" evidence="2">
    <location>
        <begin position="411"/>
        <end position="430"/>
    </location>
</feature>
<evidence type="ECO:0000313" key="5">
    <source>
        <dbReference type="Proteomes" id="UP001159428"/>
    </source>
</evidence>
<feature type="compositionally biased region" description="Polar residues" evidence="2">
    <location>
        <begin position="190"/>
        <end position="204"/>
    </location>
</feature>
<gene>
    <name evidence="4" type="ORF">PMEA_00012041</name>
</gene>
<feature type="region of interest" description="Disordered" evidence="2">
    <location>
        <begin position="352"/>
        <end position="382"/>
    </location>
</feature>
<proteinExistence type="inferred from homology"/>
<dbReference type="Pfam" id="PF14642">
    <property type="entry name" value="FAM47"/>
    <property type="match status" value="1"/>
</dbReference>
<accession>A0AAU9WT83</accession>
<dbReference type="AlphaFoldDB" id="A0AAU9WT83"/>
<dbReference type="PANTHER" id="PTHR46449:SF5">
    <property type="entry name" value="FAMILY WITH SEQUENCE SIMILARITY 47 MEMBER E"/>
    <property type="match status" value="1"/>
</dbReference>
<dbReference type="InterPro" id="IPR016137">
    <property type="entry name" value="RGS"/>
</dbReference>
<evidence type="ECO:0000256" key="1">
    <source>
        <dbReference type="ARBA" id="ARBA00005277"/>
    </source>
</evidence>
<feature type="region of interest" description="Disordered" evidence="2">
    <location>
        <begin position="411"/>
        <end position="436"/>
    </location>
</feature>
<feature type="compositionally biased region" description="Basic and acidic residues" evidence="2">
    <location>
        <begin position="364"/>
        <end position="379"/>
    </location>
</feature>
<dbReference type="GO" id="GO:0045815">
    <property type="term" value="P:transcription initiation-coupled chromatin remodeling"/>
    <property type="evidence" value="ECO:0007669"/>
    <property type="project" value="TreeGrafter"/>
</dbReference>